<keyword evidence="1" id="KW-0547">Nucleotide-binding</keyword>
<dbReference type="GO" id="GO:0030983">
    <property type="term" value="F:mismatched DNA binding"/>
    <property type="evidence" value="ECO:0007669"/>
    <property type="project" value="InterPro"/>
</dbReference>
<dbReference type="InterPro" id="IPR027417">
    <property type="entry name" value="P-loop_NTPase"/>
</dbReference>
<dbReference type="PANTHER" id="PTHR48448">
    <property type="entry name" value="MUTL PROTEIN ISOFORM 1"/>
    <property type="match status" value="1"/>
</dbReference>
<proteinExistence type="predicted"/>
<dbReference type="SMART" id="SM00534">
    <property type="entry name" value="MUTSac"/>
    <property type="match status" value="1"/>
</dbReference>
<dbReference type="Gene3D" id="3.40.50.300">
    <property type="entry name" value="P-loop containing nucleotide triphosphate hydrolases"/>
    <property type="match status" value="1"/>
</dbReference>
<dbReference type="Pfam" id="PF00488">
    <property type="entry name" value="MutS_V"/>
    <property type="match status" value="1"/>
</dbReference>
<keyword evidence="3" id="KW-0067">ATP-binding</keyword>
<dbReference type="SUPFAM" id="SSF52540">
    <property type="entry name" value="P-loop containing nucleoside triphosphate hydrolases"/>
    <property type="match status" value="1"/>
</dbReference>
<evidence type="ECO:0000256" key="4">
    <source>
        <dbReference type="ARBA" id="ARBA00023125"/>
    </source>
</evidence>
<evidence type="ECO:0000256" key="5">
    <source>
        <dbReference type="SAM" id="MobiDB-lite"/>
    </source>
</evidence>
<feature type="compositionally biased region" description="Basic and acidic residues" evidence="5">
    <location>
        <begin position="162"/>
        <end position="173"/>
    </location>
</feature>
<evidence type="ECO:0000313" key="7">
    <source>
        <dbReference type="EMBL" id="GFH60722.1"/>
    </source>
</evidence>
<dbReference type="GO" id="GO:0006298">
    <property type="term" value="P:mismatch repair"/>
    <property type="evidence" value="ECO:0007669"/>
    <property type="project" value="InterPro"/>
</dbReference>
<feature type="region of interest" description="Disordered" evidence="5">
    <location>
        <begin position="143"/>
        <end position="182"/>
    </location>
</feature>
<feature type="compositionally biased region" description="Basic and acidic residues" evidence="5">
    <location>
        <begin position="143"/>
        <end position="153"/>
    </location>
</feature>
<dbReference type="EMBL" id="BLLK01000069">
    <property type="protein sequence ID" value="GFH60722.1"/>
    <property type="molecule type" value="Genomic_DNA"/>
</dbReference>
<gene>
    <name evidence="7" type="ORF">CTEN210_17198</name>
</gene>
<dbReference type="SUPFAM" id="SSF55271">
    <property type="entry name" value="DNA repair protein MutS, domain I"/>
    <property type="match status" value="1"/>
</dbReference>
<reference evidence="7 8" key="1">
    <citation type="journal article" date="2021" name="Sci. Rep.">
        <title>The genome of the diatom Chaetoceros tenuissimus carries an ancient integrated fragment of an extant virus.</title>
        <authorList>
            <person name="Hongo Y."/>
            <person name="Kimura K."/>
            <person name="Takaki Y."/>
            <person name="Yoshida Y."/>
            <person name="Baba S."/>
            <person name="Kobayashi G."/>
            <person name="Nagasaki K."/>
            <person name="Hano T."/>
            <person name="Tomaru Y."/>
        </authorList>
    </citation>
    <scope>NUCLEOTIDE SEQUENCE [LARGE SCALE GENOMIC DNA]</scope>
    <source>
        <strain evidence="7 8">NIES-3715</strain>
    </source>
</reference>
<organism evidence="7 8">
    <name type="scientific">Chaetoceros tenuissimus</name>
    <dbReference type="NCBI Taxonomy" id="426638"/>
    <lineage>
        <taxon>Eukaryota</taxon>
        <taxon>Sar</taxon>
        <taxon>Stramenopiles</taxon>
        <taxon>Ochrophyta</taxon>
        <taxon>Bacillariophyta</taxon>
        <taxon>Coscinodiscophyceae</taxon>
        <taxon>Chaetocerotophycidae</taxon>
        <taxon>Chaetocerotales</taxon>
        <taxon>Chaetocerotaceae</taxon>
        <taxon>Chaetoceros</taxon>
    </lineage>
</organism>
<dbReference type="InterPro" id="IPR000432">
    <property type="entry name" value="DNA_mismatch_repair_MutS_C"/>
</dbReference>
<dbReference type="InterPro" id="IPR007695">
    <property type="entry name" value="DNA_mismatch_repair_MutS-lik_N"/>
</dbReference>
<protein>
    <recommendedName>
        <fullName evidence="6">DNA mismatch repair proteins mutS family domain-containing protein</fullName>
    </recommendedName>
</protein>
<keyword evidence="8" id="KW-1185">Reference proteome</keyword>
<dbReference type="Gene3D" id="3.40.1170.10">
    <property type="entry name" value="DNA repair protein MutS, domain I"/>
    <property type="match status" value="1"/>
</dbReference>
<evidence type="ECO:0000313" key="8">
    <source>
        <dbReference type="Proteomes" id="UP001054902"/>
    </source>
</evidence>
<comment type="caution">
    <text evidence="7">The sequence shown here is derived from an EMBL/GenBank/DDBJ whole genome shotgun (WGS) entry which is preliminary data.</text>
</comment>
<dbReference type="InterPro" id="IPR053276">
    <property type="entry name" value="MtDNA_mismatch_repair_MutS"/>
</dbReference>
<sequence>MLLQRAANYVKATYAIQKQYHFVRQHSNGIHNQLFKGKVQQISSRSFATRFFATRDVNQNVSIDDQLIQLELEAKRLTNQDINLNSPRQVASALYGGDGNGGTSKQILQQFAVSTDLDDEKKRFQRDFSLLVLEYRKVKRRVQDLNKSSTDRRKERKSIGGNEEKSKKSDISRLKQSTSPTSALQTMAFSTFSESDKKQNDMVKSLMSPEAVTYSDRVNTLFNPIQSKNKSRIDKYWEEALQSLSKPSAKVIVAQLDPSCPMGYDPQATPNMLTNSKKVVKKTTSGMKGTLLAFVREEKLKNPTNVILTRVGEFYEAFGIDAILLIEYCGLNSMGGKARAGCPIQNVQATLDDLTSSGFKVAVYEEVNDIAAKQTKSKGRLKSRMLAQVVSPASPSYLYDLVLKDSGTTKDALYNSPSARPYIGVIHSASGYSVVEVFTEERLVRVTERVTAEAVACRLSSNPPADPLFYVPSMKEEEMGVSGTSGLINTLPFLPSRWSLENEGQSARRHVKKVSPSLHLEMPRPNVSDIERYKNCILSAIRANLDDDNDENRSENYILLATDDNEMRNLTNPLYSETAIQLGLMEDPHIPSLVKYLLPATAPKACGQFLRRWLLTPPPPSVANAMSQLIDYMKHDSPALPVFEIPPTGKLLSLIRAGEASDQIFREILGALKATIQVIDLFADDPRSEEITQSLMKILRFESGLVSSAENLKNRCLDAIQLIEEVVLEENHFQERLDQISVFEDDIIPPIFLERNEATWRGRIKREASGDAYDTVEAAARALIEAVKVDFWGYTDVSDSSTAKEGKNPVLHDYHNNLINLKAIPTWTEEKDAYYHPHDRNNKIIRSRYTTQRVEDALSKYVEACEYAKVCVEEVLKTLSRTLCETGHLPAITQASHTNLILFTSSQHAAQANTLGWALPEIFDSDEGDVPSACRFVDLHPYWMDKSDATLNSFDLDGMFLLTAPNMSGKSTIMRSAAAAVLLGVCGFCAPVAETSFVKRFDSLFVRGASADIPTENKSAFGAEMGDISALLRACSNKSLVFVDELGRGTSPKDGTSLAGAVLEDMAKTGMKGFFATHLHSILDMPLCEDAKQNILHKRMEFLEKGNEFRWTYKLADGVCTDSKALMTAKIFGISDKIISRAKELSYFLDSQGQTPSQPAPILHKTSEDSNHHEDIVGPDGTKNREFQSEALLILEEMSGGTPVCIEPKWSPPAKLEGVSIVYVLSFNDRFYVGETDKFAARLRKHRYKPHLTNAFTMAVVVEGGKTDAKNLESRLIQRMAREGFDMISTTDGRKIKPRNR</sequence>
<evidence type="ECO:0000259" key="6">
    <source>
        <dbReference type="SMART" id="SM00534"/>
    </source>
</evidence>
<dbReference type="InterPro" id="IPR016151">
    <property type="entry name" value="DNA_mismatch_repair_MutS_N"/>
</dbReference>
<accession>A0AAD3HEA9</accession>
<evidence type="ECO:0000256" key="3">
    <source>
        <dbReference type="ARBA" id="ARBA00022840"/>
    </source>
</evidence>
<evidence type="ECO:0000256" key="1">
    <source>
        <dbReference type="ARBA" id="ARBA00022741"/>
    </source>
</evidence>
<feature type="domain" description="DNA mismatch repair proteins mutS family" evidence="6">
    <location>
        <begin position="957"/>
        <end position="1147"/>
    </location>
</feature>
<dbReference type="Proteomes" id="UP001054902">
    <property type="component" value="Unassembled WGS sequence"/>
</dbReference>
<dbReference type="PANTHER" id="PTHR48448:SF1">
    <property type="entry name" value="MUTL PROTEIN ISOFORM 1"/>
    <property type="match status" value="1"/>
</dbReference>
<dbReference type="Pfam" id="PF01624">
    <property type="entry name" value="MutS_I"/>
    <property type="match status" value="1"/>
</dbReference>
<dbReference type="GO" id="GO:0005524">
    <property type="term" value="F:ATP binding"/>
    <property type="evidence" value="ECO:0007669"/>
    <property type="project" value="UniProtKB-KW"/>
</dbReference>
<evidence type="ECO:0000256" key="2">
    <source>
        <dbReference type="ARBA" id="ARBA00022763"/>
    </source>
</evidence>
<keyword evidence="4" id="KW-0238">DNA-binding</keyword>
<keyword evidence="2" id="KW-0227">DNA damage</keyword>
<name>A0AAD3HEA9_9STRA</name>